<feature type="domain" description="Tlde1" evidence="2">
    <location>
        <begin position="258"/>
        <end position="361"/>
    </location>
</feature>
<dbReference type="RefSeq" id="WP_173946527.1">
    <property type="nucleotide sequence ID" value="NZ_CP102845.1"/>
</dbReference>
<dbReference type="EMBL" id="CP102845">
    <property type="protein sequence ID" value="UVF21402.1"/>
    <property type="molecule type" value="Genomic_DNA"/>
</dbReference>
<evidence type="ECO:0000313" key="4">
    <source>
        <dbReference type="Proteomes" id="UP001017257"/>
    </source>
</evidence>
<dbReference type="Pfam" id="PF10908">
    <property type="entry name" value="Tlde1_dom"/>
    <property type="match status" value="1"/>
</dbReference>
<feature type="region of interest" description="Disordered" evidence="1">
    <location>
        <begin position="1"/>
        <end position="21"/>
    </location>
</feature>
<evidence type="ECO:0000259" key="2">
    <source>
        <dbReference type="Pfam" id="PF10908"/>
    </source>
</evidence>
<accession>A0ABY5RZ09</accession>
<evidence type="ECO:0000256" key="1">
    <source>
        <dbReference type="SAM" id="MobiDB-lite"/>
    </source>
</evidence>
<sequence>MLHTSYPSGGRAPRSPRRKRRNLLPTAALVAISMSPLAYFVDFARQSDAPAVGPVSSVAAPDTARVAAVANLDPALVSPTPLITTEAHRFARNTPLPAEFAAPVQRQASLAPVAPPPPAGPAQPAPVQDVAEAVQPAPVPPSAPVPLPVPRPADLFPARPAAATQMANAPVRAPMTQRAAIAASASAAAPADTRSFIEKFFGIKPASPPADALSYASLDNGTGSIAPTSRFVPAPETGGGTAVYDISAQVVIMPNGERLEAHSGLGDMMDNPRHVNVRMRGATPPGTYMVTEREALFHGVRALRLTPVGGSAAIYGRDGILAHTYMLGPRGDSNGCVSFRNYDRFLQAYLRGEVKRLIVTAGRGQDLVPPLAARSRTARRSDRAI</sequence>
<organism evidence="3 4">
    <name type="scientific">Microvirga terrae</name>
    <dbReference type="NCBI Taxonomy" id="2740529"/>
    <lineage>
        <taxon>Bacteria</taxon>
        <taxon>Pseudomonadati</taxon>
        <taxon>Pseudomonadota</taxon>
        <taxon>Alphaproteobacteria</taxon>
        <taxon>Hyphomicrobiales</taxon>
        <taxon>Methylobacteriaceae</taxon>
        <taxon>Microvirga</taxon>
    </lineage>
</organism>
<name>A0ABY5RZ09_9HYPH</name>
<gene>
    <name evidence="3" type="ORF">HPT29_009910</name>
</gene>
<protein>
    <submittedName>
        <fullName evidence="3">DUF2778 domain-containing protein</fullName>
    </submittedName>
</protein>
<dbReference type="Proteomes" id="UP001017257">
    <property type="component" value="Chromosome"/>
</dbReference>
<dbReference type="InterPro" id="IPR021225">
    <property type="entry name" value="Tlde1_dom"/>
</dbReference>
<evidence type="ECO:0000313" key="3">
    <source>
        <dbReference type="EMBL" id="UVF21402.1"/>
    </source>
</evidence>
<proteinExistence type="predicted"/>
<keyword evidence="4" id="KW-1185">Reference proteome</keyword>
<reference evidence="3" key="1">
    <citation type="submission" date="2022-08" db="EMBL/GenBank/DDBJ databases">
        <title>Microvirga terrae sp. nov., isolated from soil.</title>
        <authorList>
            <person name="Kim K.H."/>
            <person name="Seo Y.L."/>
            <person name="Kim J.M."/>
            <person name="Lee J.K."/>
            <person name="Han D.M."/>
            <person name="Jeon C.O."/>
        </authorList>
    </citation>
    <scope>NUCLEOTIDE SEQUENCE</scope>
    <source>
        <strain evidence="3">R24</strain>
    </source>
</reference>